<protein>
    <submittedName>
        <fullName evidence="1">Uncharacterized protein</fullName>
    </submittedName>
</protein>
<proteinExistence type="predicted"/>
<organism evidence="1 2">
    <name type="scientific">Solanum verrucosum</name>
    <dbReference type="NCBI Taxonomy" id="315347"/>
    <lineage>
        <taxon>Eukaryota</taxon>
        <taxon>Viridiplantae</taxon>
        <taxon>Streptophyta</taxon>
        <taxon>Embryophyta</taxon>
        <taxon>Tracheophyta</taxon>
        <taxon>Spermatophyta</taxon>
        <taxon>Magnoliopsida</taxon>
        <taxon>eudicotyledons</taxon>
        <taxon>Gunneridae</taxon>
        <taxon>Pentapetalae</taxon>
        <taxon>asterids</taxon>
        <taxon>lamiids</taxon>
        <taxon>Solanales</taxon>
        <taxon>Solanaceae</taxon>
        <taxon>Solanoideae</taxon>
        <taxon>Solaneae</taxon>
        <taxon>Solanum</taxon>
    </lineage>
</organism>
<sequence length="92" mass="10205">MAPFEVFYGTRSRSPIGWFEVGEVALKGPKLMHEPMEKHLRLDHPRTVDWSKGSGLGPSFGPEAQNLQGVAGLTYAHDLRGVGQSKERKSWA</sequence>
<reference evidence="1" key="1">
    <citation type="submission" date="2023-08" db="EMBL/GenBank/DDBJ databases">
        <title>A de novo genome assembly of Solanum verrucosum Schlechtendal, a Mexican diploid species geographically isolated from the other diploid A-genome species in potato relatives.</title>
        <authorList>
            <person name="Hosaka K."/>
        </authorList>
    </citation>
    <scope>NUCLEOTIDE SEQUENCE</scope>
    <source>
        <tissue evidence="1">Young leaves</tissue>
    </source>
</reference>
<keyword evidence="2" id="KW-1185">Reference proteome</keyword>
<evidence type="ECO:0000313" key="2">
    <source>
        <dbReference type="Proteomes" id="UP001234989"/>
    </source>
</evidence>
<gene>
    <name evidence="1" type="ORF">MTR67_011992</name>
</gene>
<evidence type="ECO:0000313" key="1">
    <source>
        <dbReference type="EMBL" id="WMV18607.1"/>
    </source>
</evidence>
<dbReference type="AlphaFoldDB" id="A0AAF0TFL0"/>
<accession>A0AAF0TFL0</accession>
<dbReference type="EMBL" id="CP133614">
    <property type="protein sequence ID" value="WMV18607.1"/>
    <property type="molecule type" value="Genomic_DNA"/>
</dbReference>
<name>A0AAF0TFL0_SOLVR</name>
<dbReference type="Proteomes" id="UP001234989">
    <property type="component" value="Chromosome 3"/>
</dbReference>